<dbReference type="EMBL" id="RFFH01000005">
    <property type="protein sequence ID" value="RMI32165.1"/>
    <property type="molecule type" value="Genomic_DNA"/>
</dbReference>
<reference evidence="4 5" key="1">
    <citation type="submission" date="2018-10" db="EMBL/GenBank/DDBJ databases">
        <title>Isolation from cow dung.</title>
        <authorList>
            <person name="Ling L."/>
        </authorList>
    </citation>
    <scope>NUCLEOTIDE SEQUENCE [LARGE SCALE GENOMIC DNA]</scope>
    <source>
        <strain evidence="4 5">NEAU-LL90</strain>
    </source>
</reference>
<accession>A0A3M2L8B6</accession>
<evidence type="ECO:0000256" key="1">
    <source>
        <dbReference type="ARBA" id="ARBA00022490"/>
    </source>
</evidence>
<comment type="function">
    <text evidence="3">Required for formate dehydrogenase (FDH) activity. Acts as a sulfur carrier protein that transfers sulfur from IscS to the molybdenum cofactor prior to its insertion into FDH.</text>
</comment>
<dbReference type="RefSeq" id="WP_122188506.1">
    <property type="nucleotide sequence ID" value="NZ_RFFH01000005.1"/>
</dbReference>
<dbReference type="SUPFAM" id="SSF53927">
    <property type="entry name" value="Cytidine deaminase-like"/>
    <property type="match status" value="1"/>
</dbReference>
<evidence type="ECO:0000313" key="5">
    <source>
        <dbReference type="Proteomes" id="UP000279275"/>
    </source>
</evidence>
<dbReference type="NCBIfam" id="TIGR00129">
    <property type="entry name" value="fdhD_narQ"/>
    <property type="match status" value="1"/>
</dbReference>
<evidence type="ECO:0000256" key="3">
    <source>
        <dbReference type="HAMAP-Rule" id="MF_00187"/>
    </source>
</evidence>
<dbReference type="HAMAP" id="MF_00187">
    <property type="entry name" value="FdhD"/>
    <property type="match status" value="1"/>
</dbReference>
<dbReference type="GO" id="GO:0005737">
    <property type="term" value="C:cytoplasm"/>
    <property type="evidence" value="ECO:0007669"/>
    <property type="project" value="UniProtKB-SubCell"/>
</dbReference>
<dbReference type="InterPro" id="IPR003786">
    <property type="entry name" value="FdhD"/>
</dbReference>
<dbReference type="PANTHER" id="PTHR30592:SF1">
    <property type="entry name" value="SULFUR CARRIER PROTEIN FDHD"/>
    <property type="match status" value="1"/>
</dbReference>
<dbReference type="Gene3D" id="3.40.140.10">
    <property type="entry name" value="Cytidine Deaminase, domain 2"/>
    <property type="match status" value="1"/>
</dbReference>
<dbReference type="GO" id="GO:0097163">
    <property type="term" value="F:sulfur carrier activity"/>
    <property type="evidence" value="ECO:0007669"/>
    <property type="project" value="UniProtKB-UniRule"/>
</dbReference>
<gene>
    <name evidence="3 4" type="primary">fdhD</name>
    <name evidence="4" type="ORF">EBN03_14245</name>
</gene>
<proteinExistence type="inferred from homology"/>
<feature type="active site" description="Cysteine persulfide intermediate" evidence="3">
    <location>
        <position position="111"/>
    </location>
</feature>
<keyword evidence="4" id="KW-0808">Transferase</keyword>
<dbReference type="InterPro" id="IPR016193">
    <property type="entry name" value="Cytidine_deaminase-like"/>
</dbReference>
<dbReference type="AlphaFoldDB" id="A0A3M2L8B6"/>
<evidence type="ECO:0000256" key="2">
    <source>
        <dbReference type="ARBA" id="ARBA00023150"/>
    </source>
</evidence>
<dbReference type="PANTHER" id="PTHR30592">
    <property type="entry name" value="FORMATE DEHYDROGENASE"/>
    <property type="match status" value="1"/>
</dbReference>
<name>A0A3M2L8B6_9NOCA</name>
<dbReference type="Pfam" id="PF02634">
    <property type="entry name" value="FdhD-NarQ"/>
    <property type="match status" value="1"/>
</dbReference>
<dbReference type="GO" id="GO:0006777">
    <property type="term" value="P:Mo-molybdopterin cofactor biosynthetic process"/>
    <property type="evidence" value="ECO:0007669"/>
    <property type="project" value="UniProtKB-UniRule"/>
</dbReference>
<keyword evidence="2 3" id="KW-0501">Molybdenum cofactor biosynthesis</keyword>
<sequence>MTRVTTRRPTLRITAGGPIRRPDTLAVEEPLEIRLDGEPLTVTMRTPGDDIDLVHGFLFSENLIEDAQDIVSARYCAGTGPDGQNTYNLLDIRLRTAVPVRPRAFVTSSSCGVCGKTALDEVTTRTRHPLRAPAAPLVDTDLLARMPRELRSRQKVFDTTGGLHAAGLFSATGELLAVREDVGRHNAVDKVIGWALQHRRLPAPDLILVVSSRASFELVQKAVMAGIPLLAVVSAPSSLAVDLAGEAGMTLVGFLRGDTMNIYTGAERIRLAGAPDEVPDSGYETVAHR</sequence>
<comment type="caution">
    <text evidence="4">The sequence shown here is derived from an EMBL/GenBank/DDBJ whole genome shotgun (WGS) entry which is preliminary data.</text>
</comment>
<comment type="similarity">
    <text evidence="3">Belongs to the FdhD family.</text>
</comment>
<protein>
    <recommendedName>
        <fullName evidence="3">Sulfur carrier protein FdhD</fullName>
    </recommendedName>
</protein>
<dbReference type="GO" id="GO:0016783">
    <property type="term" value="F:sulfurtransferase activity"/>
    <property type="evidence" value="ECO:0007669"/>
    <property type="project" value="InterPro"/>
</dbReference>
<keyword evidence="5" id="KW-1185">Reference proteome</keyword>
<organism evidence="4 5">
    <name type="scientific">Nocardia stercoris</name>
    <dbReference type="NCBI Taxonomy" id="2483361"/>
    <lineage>
        <taxon>Bacteria</taxon>
        <taxon>Bacillati</taxon>
        <taxon>Actinomycetota</taxon>
        <taxon>Actinomycetes</taxon>
        <taxon>Mycobacteriales</taxon>
        <taxon>Nocardiaceae</taxon>
        <taxon>Nocardia</taxon>
    </lineage>
</organism>
<evidence type="ECO:0000313" key="4">
    <source>
        <dbReference type="EMBL" id="RMI32165.1"/>
    </source>
</evidence>
<dbReference type="OrthoDB" id="3197277at2"/>
<dbReference type="Gene3D" id="3.10.20.10">
    <property type="match status" value="1"/>
</dbReference>
<keyword evidence="1 3" id="KW-0963">Cytoplasm</keyword>
<comment type="caution">
    <text evidence="3">Lacks conserved residue(s) required for the propagation of feature annotation.</text>
</comment>
<dbReference type="PIRSF" id="PIRSF015626">
    <property type="entry name" value="FdhD"/>
    <property type="match status" value="1"/>
</dbReference>
<comment type="subcellular location">
    <subcellularLocation>
        <location evidence="3">Cytoplasm</location>
    </subcellularLocation>
</comment>
<dbReference type="NCBIfam" id="NF001943">
    <property type="entry name" value="PRK00724.1-2"/>
    <property type="match status" value="1"/>
</dbReference>
<dbReference type="Proteomes" id="UP000279275">
    <property type="component" value="Unassembled WGS sequence"/>
</dbReference>